<comment type="caution">
    <text evidence="2">The sequence shown here is derived from an EMBL/GenBank/DDBJ whole genome shotgun (WGS) entry which is preliminary data.</text>
</comment>
<keyword evidence="3" id="KW-1185">Reference proteome</keyword>
<organism evidence="2 3">
    <name type="scientific">Caballeronia calidae</name>
    <dbReference type="NCBI Taxonomy" id="1777139"/>
    <lineage>
        <taxon>Bacteria</taxon>
        <taxon>Pseudomonadati</taxon>
        <taxon>Pseudomonadota</taxon>
        <taxon>Betaproteobacteria</taxon>
        <taxon>Burkholderiales</taxon>
        <taxon>Burkholderiaceae</taxon>
        <taxon>Caballeronia</taxon>
    </lineage>
</organism>
<protein>
    <submittedName>
        <fullName evidence="2">Uncharacterized protein</fullName>
    </submittedName>
</protein>
<reference evidence="2" key="1">
    <citation type="submission" date="2016-01" db="EMBL/GenBank/DDBJ databases">
        <authorList>
            <person name="Peeters C."/>
        </authorList>
    </citation>
    <scope>NUCLEOTIDE SEQUENCE</scope>
    <source>
        <strain evidence="2">LMG 29321</strain>
    </source>
</reference>
<dbReference type="AlphaFoldDB" id="A0A158EKY0"/>
<accession>A0A158EKY0</accession>
<feature type="compositionally biased region" description="Basic and acidic residues" evidence="1">
    <location>
        <begin position="131"/>
        <end position="163"/>
    </location>
</feature>
<dbReference type="Proteomes" id="UP000071859">
    <property type="component" value="Unassembled WGS sequence"/>
</dbReference>
<feature type="region of interest" description="Disordered" evidence="1">
    <location>
        <begin position="185"/>
        <end position="220"/>
    </location>
</feature>
<proteinExistence type="predicted"/>
<name>A0A158EKY0_9BURK</name>
<evidence type="ECO:0000313" key="3">
    <source>
        <dbReference type="Proteomes" id="UP000071859"/>
    </source>
</evidence>
<evidence type="ECO:0000256" key="1">
    <source>
        <dbReference type="SAM" id="MobiDB-lite"/>
    </source>
</evidence>
<feature type="compositionally biased region" description="Polar residues" evidence="1">
    <location>
        <begin position="44"/>
        <end position="60"/>
    </location>
</feature>
<evidence type="ECO:0000313" key="2">
    <source>
        <dbReference type="EMBL" id="SAL07036.1"/>
    </source>
</evidence>
<feature type="region of interest" description="Disordered" evidence="1">
    <location>
        <begin position="37"/>
        <end position="60"/>
    </location>
</feature>
<sequence length="232" mass="25706">MRGRPRRGPPDRAGGRNSAVSIRAWPMTCMFRRSNGRTRRARMNQESNSTRMGRSVTPETARTSASAILSLLVLPVSGTSRERIGSTMPTPPLPSTLTPRVTMHCAQTCLGRLVLPLCSRRHATARRPLRAAHDQRIVQDHGERAAGQDDKHQSQQRSREWHRTPGATLQKLEICRPVARTPNGRDCATHPSFGRNHAPAQQLEKAGLGAKRHGGKQNVDPFAQVKLSAFRQ</sequence>
<feature type="region of interest" description="Disordered" evidence="1">
    <location>
        <begin position="126"/>
        <end position="167"/>
    </location>
</feature>
<dbReference type="EMBL" id="FCOX02000159">
    <property type="protein sequence ID" value="SAL07036.1"/>
    <property type="molecule type" value="Genomic_DNA"/>
</dbReference>
<gene>
    <name evidence="2" type="ORF">AWB78_08382</name>
</gene>